<name>A0A502JJ59_HAEHA</name>
<keyword evidence="2" id="KW-1133">Transmembrane helix</keyword>
<reference evidence="3 4" key="1">
    <citation type="submission" date="2019-01" db="EMBL/GenBank/DDBJ databases">
        <title>Comparative genomic analysis identifies haemin-independent Haemophilus haemolyticus: a formal re-classification of Haemophilus intermedius.</title>
        <authorList>
            <person name="Harris T.M."/>
            <person name="Price E.P."/>
            <person name="Sarovich D.S."/>
            <person name="Norskov-Lauritsen N."/>
            <person name="Beissbarth J."/>
            <person name="Chang A.B."/>
            <person name="Smith-Vaughan H.C."/>
        </authorList>
    </citation>
    <scope>NUCLEOTIDE SEQUENCE [LARGE SCALE GENOMIC DNA]</scope>
    <source>
        <strain evidence="3 4">CCUG 30218</strain>
    </source>
</reference>
<gene>
    <name evidence="3" type="ORF">EUX54_06775</name>
</gene>
<evidence type="ECO:0000313" key="4">
    <source>
        <dbReference type="Proteomes" id="UP000318695"/>
    </source>
</evidence>
<feature type="region of interest" description="Disordered" evidence="1">
    <location>
        <begin position="430"/>
        <end position="464"/>
    </location>
</feature>
<organism evidence="3 4">
    <name type="scientific">Haemophilus haemolyticus</name>
    <dbReference type="NCBI Taxonomy" id="726"/>
    <lineage>
        <taxon>Bacteria</taxon>
        <taxon>Pseudomonadati</taxon>
        <taxon>Pseudomonadota</taxon>
        <taxon>Gammaproteobacteria</taxon>
        <taxon>Pasteurellales</taxon>
        <taxon>Pasteurellaceae</taxon>
        <taxon>Haemophilus</taxon>
    </lineage>
</organism>
<evidence type="ECO:0000256" key="2">
    <source>
        <dbReference type="SAM" id="Phobius"/>
    </source>
</evidence>
<dbReference type="AlphaFoldDB" id="A0A502JJ59"/>
<feature type="transmembrane region" description="Helical" evidence="2">
    <location>
        <begin position="526"/>
        <end position="545"/>
    </location>
</feature>
<feature type="compositionally biased region" description="Acidic residues" evidence="1">
    <location>
        <begin position="454"/>
        <end position="464"/>
    </location>
</feature>
<dbReference type="EMBL" id="SDPI01000031">
    <property type="protein sequence ID" value="TPG99377.1"/>
    <property type="molecule type" value="Genomic_DNA"/>
</dbReference>
<keyword evidence="2" id="KW-0472">Membrane</keyword>
<evidence type="ECO:0000313" key="3">
    <source>
        <dbReference type="EMBL" id="TPG99377.1"/>
    </source>
</evidence>
<comment type="caution">
    <text evidence="3">The sequence shown here is derived from an EMBL/GenBank/DDBJ whole genome shotgun (WGS) entry which is preliminary data.</text>
</comment>
<protein>
    <submittedName>
        <fullName evidence="3">Uncharacterized protein</fullName>
    </submittedName>
</protein>
<proteinExistence type="predicted"/>
<feature type="compositionally biased region" description="Pro residues" evidence="1">
    <location>
        <begin position="438"/>
        <end position="448"/>
    </location>
</feature>
<dbReference type="Proteomes" id="UP000318695">
    <property type="component" value="Unassembled WGS sequence"/>
</dbReference>
<accession>A0A502JJ59</accession>
<evidence type="ECO:0000256" key="1">
    <source>
        <dbReference type="SAM" id="MobiDB-lite"/>
    </source>
</evidence>
<keyword evidence="2" id="KW-0812">Transmembrane</keyword>
<sequence length="547" mass="60614">MGFSLFSTGCNMRLGCGNWIKRLIILSLILNILYFPYQVYANPALAARVITQVFERVIARRAAVSIAGEAAANDAAFLAANEAAIGMRAAQTYRALGTVAANDSTFAISATSTLRHAKDISWVALALTSGVITLSDLNIESNSKIGVTFEPTAVLLSDGRYAINVNGETKIVKAMPSSKSPVIYQYSKDKVQISEGKDDIHKSDILDNHYKYYYELKTGEYAQSNSISLLSEYGVQEDYSVKSEDKYTEISIEGSKYSYLESQTIVENKYLRHKVIGNTIYADVRNTWTYKSLSSNFNPVLEGNTGTNTIYSFNQPKPSDYEEFTRTDSKSITIEINNDFTGDTSTALKEKELGSISELDLNLYTTPLTATQLAQLYNALLMSAAMQPDYSGIPFASSYPITAAEVQQVLNKLGITPTYADLFTKAGKGNQIDFPMSSPKPLPNPSPNIRPDKDDDDAEGEPEYPELEAPTAMQILEPFNQFFPQLKNFHLADRAVQCPTWEGHIDYLNIDVRLDKHCQYVEQNKAVITSLMLLIWGIVALRILLSA</sequence>